<reference evidence="1 2" key="1">
    <citation type="submission" date="2013-11" db="EMBL/GenBank/DDBJ databases">
        <title>Genome sequencing of Stegodyphus mimosarum.</title>
        <authorList>
            <person name="Bechsgaard J."/>
        </authorList>
    </citation>
    <scope>NUCLEOTIDE SEQUENCE [LARGE SCALE GENOMIC DNA]</scope>
</reference>
<dbReference type="AlphaFoldDB" id="A0A087UX18"/>
<gene>
    <name evidence="1" type="ORF">X975_01302</name>
</gene>
<feature type="non-terminal residue" evidence="1">
    <location>
        <position position="34"/>
    </location>
</feature>
<protein>
    <submittedName>
        <fullName evidence="1">Uncharacterized protein</fullName>
    </submittedName>
</protein>
<dbReference type="EMBL" id="KK122096">
    <property type="protein sequence ID" value="KFM81907.1"/>
    <property type="molecule type" value="Genomic_DNA"/>
</dbReference>
<sequence>MTIEASIVKHSCGTEPKAKRDSLERKVLKKLVFL</sequence>
<accession>A0A087UX18</accession>
<organism evidence="1 2">
    <name type="scientific">Stegodyphus mimosarum</name>
    <name type="common">African social velvet spider</name>
    <dbReference type="NCBI Taxonomy" id="407821"/>
    <lineage>
        <taxon>Eukaryota</taxon>
        <taxon>Metazoa</taxon>
        <taxon>Ecdysozoa</taxon>
        <taxon>Arthropoda</taxon>
        <taxon>Chelicerata</taxon>
        <taxon>Arachnida</taxon>
        <taxon>Araneae</taxon>
        <taxon>Araneomorphae</taxon>
        <taxon>Entelegynae</taxon>
        <taxon>Eresoidea</taxon>
        <taxon>Eresidae</taxon>
        <taxon>Stegodyphus</taxon>
    </lineage>
</organism>
<evidence type="ECO:0000313" key="2">
    <source>
        <dbReference type="Proteomes" id="UP000054359"/>
    </source>
</evidence>
<proteinExistence type="predicted"/>
<name>A0A087UX18_STEMI</name>
<dbReference type="Proteomes" id="UP000054359">
    <property type="component" value="Unassembled WGS sequence"/>
</dbReference>
<evidence type="ECO:0000313" key="1">
    <source>
        <dbReference type="EMBL" id="KFM81907.1"/>
    </source>
</evidence>
<keyword evidence="2" id="KW-1185">Reference proteome</keyword>